<sequence length="370" mass="42307">MDKSILTKIFKVCIILLVCIGGFFLIRYSFSIILPITLVLLLTSSMEPAVKFLQQKAKFPRPLASIVILFILLFLLMGILFLVVTEIYEGIAYLAEILPERFHQFGAIVEYYFQTTILPLYEQIFRFFNELSPSDQLFIQDYFSNLFQHFGSLVGVFFQQLLLSVPRNLAIIPESLAIAFFILFASFLLSADFPRVKEFFAGHVPKKWSEWLQHLVYYMKRSILGYVKAQIILITISFHIIFCGLLLIGVEHALTIALFMILVELIPFVGTGLLFIPWIGYSFLSENYSLTIGLAVVYCIVIVVRQLIEPKVYSVNLAIHPLAWLIAAFIGLKMFGIAGLILAPIFIVLFKGMYDSGFFRWLIHYVNGKT</sequence>
<dbReference type="RefSeq" id="WP_188855603.1">
    <property type="nucleotide sequence ID" value="NZ_BMOS01000001.1"/>
</dbReference>
<comment type="caution">
    <text evidence="7">The sequence shown here is derived from an EMBL/GenBank/DDBJ whole genome shotgun (WGS) entry which is preliminary data.</text>
</comment>
<feature type="transmembrane region" description="Helical" evidence="6">
    <location>
        <begin position="9"/>
        <end position="26"/>
    </location>
</feature>
<keyword evidence="4 6" id="KW-1133">Transmembrane helix</keyword>
<reference evidence="7" key="2">
    <citation type="submission" date="2020-09" db="EMBL/GenBank/DDBJ databases">
        <authorList>
            <person name="Sun Q."/>
            <person name="Ohkuma M."/>
        </authorList>
    </citation>
    <scope>NUCLEOTIDE SEQUENCE</scope>
    <source>
        <strain evidence="7">JCM 17251</strain>
    </source>
</reference>
<dbReference type="Pfam" id="PF01594">
    <property type="entry name" value="AI-2E_transport"/>
    <property type="match status" value="1"/>
</dbReference>
<name>A0A917XRG6_9BACI</name>
<feature type="transmembrane region" description="Helical" evidence="6">
    <location>
        <begin position="62"/>
        <end position="82"/>
    </location>
</feature>
<evidence type="ECO:0000313" key="8">
    <source>
        <dbReference type="Proteomes" id="UP000624041"/>
    </source>
</evidence>
<keyword evidence="8" id="KW-1185">Reference proteome</keyword>
<dbReference type="GO" id="GO:0016020">
    <property type="term" value="C:membrane"/>
    <property type="evidence" value="ECO:0007669"/>
    <property type="project" value="UniProtKB-SubCell"/>
</dbReference>
<dbReference type="AlphaFoldDB" id="A0A917XRG6"/>
<dbReference type="EMBL" id="BMOS01000001">
    <property type="protein sequence ID" value="GGN48966.1"/>
    <property type="molecule type" value="Genomic_DNA"/>
</dbReference>
<feature type="transmembrane region" description="Helical" evidence="6">
    <location>
        <begin position="288"/>
        <end position="308"/>
    </location>
</feature>
<dbReference type="PANTHER" id="PTHR21716:SF68">
    <property type="entry name" value="TRANSPORT PROTEIN YTVI-RELATED"/>
    <property type="match status" value="1"/>
</dbReference>
<evidence type="ECO:0000256" key="4">
    <source>
        <dbReference type="ARBA" id="ARBA00022989"/>
    </source>
</evidence>
<feature type="transmembrane region" description="Helical" evidence="6">
    <location>
        <begin position="256"/>
        <end position="276"/>
    </location>
</feature>
<accession>A0A917XRG6</accession>
<feature type="transmembrane region" description="Helical" evidence="6">
    <location>
        <begin position="169"/>
        <end position="189"/>
    </location>
</feature>
<organism evidence="7 8">
    <name type="scientific">Oceanobacillus indicireducens</name>
    <dbReference type="NCBI Taxonomy" id="1004261"/>
    <lineage>
        <taxon>Bacteria</taxon>
        <taxon>Bacillati</taxon>
        <taxon>Bacillota</taxon>
        <taxon>Bacilli</taxon>
        <taxon>Bacillales</taxon>
        <taxon>Bacillaceae</taxon>
        <taxon>Oceanobacillus</taxon>
    </lineage>
</organism>
<dbReference type="NCBIfam" id="TIGR02872">
    <property type="entry name" value="spore_ytvI"/>
    <property type="match status" value="1"/>
</dbReference>
<evidence type="ECO:0000313" key="7">
    <source>
        <dbReference type="EMBL" id="GGN48966.1"/>
    </source>
</evidence>
<dbReference type="GO" id="GO:0055085">
    <property type="term" value="P:transmembrane transport"/>
    <property type="evidence" value="ECO:0007669"/>
    <property type="project" value="TreeGrafter"/>
</dbReference>
<keyword evidence="5 6" id="KW-0472">Membrane</keyword>
<evidence type="ECO:0000256" key="2">
    <source>
        <dbReference type="ARBA" id="ARBA00009773"/>
    </source>
</evidence>
<dbReference type="InterPro" id="IPR014227">
    <property type="entry name" value="YtvI-like"/>
</dbReference>
<dbReference type="Proteomes" id="UP000624041">
    <property type="component" value="Unassembled WGS sequence"/>
</dbReference>
<feature type="transmembrane region" description="Helical" evidence="6">
    <location>
        <begin position="229"/>
        <end position="250"/>
    </location>
</feature>
<evidence type="ECO:0000256" key="1">
    <source>
        <dbReference type="ARBA" id="ARBA00004141"/>
    </source>
</evidence>
<dbReference type="PANTHER" id="PTHR21716">
    <property type="entry name" value="TRANSMEMBRANE PROTEIN"/>
    <property type="match status" value="1"/>
</dbReference>
<protein>
    <submittedName>
        <fullName evidence="7">UPF0118 membrane protein YtvI</fullName>
    </submittedName>
</protein>
<feature type="transmembrane region" description="Helical" evidence="6">
    <location>
        <begin position="323"/>
        <end position="350"/>
    </location>
</feature>
<gene>
    <name evidence="7" type="primary">ytvI</name>
    <name evidence="7" type="ORF">GCM10007971_01170</name>
</gene>
<reference evidence="7" key="1">
    <citation type="journal article" date="2014" name="Int. J. Syst. Evol. Microbiol.">
        <title>Complete genome sequence of Corynebacterium casei LMG S-19264T (=DSM 44701T), isolated from a smear-ripened cheese.</title>
        <authorList>
            <consortium name="US DOE Joint Genome Institute (JGI-PGF)"/>
            <person name="Walter F."/>
            <person name="Albersmeier A."/>
            <person name="Kalinowski J."/>
            <person name="Ruckert C."/>
        </authorList>
    </citation>
    <scope>NUCLEOTIDE SEQUENCE</scope>
    <source>
        <strain evidence="7">JCM 17251</strain>
    </source>
</reference>
<evidence type="ECO:0000256" key="3">
    <source>
        <dbReference type="ARBA" id="ARBA00022692"/>
    </source>
</evidence>
<dbReference type="InterPro" id="IPR002549">
    <property type="entry name" value="AI-2E-like"/>
</dbReference>
<proteinExistence type="inferred from homology"/>
<evidence type="ECO:0000256" key="6">
    <source>
        <dbReference type="SAM" id="Phobius"/>
    </source>
</evidence>
<comment type="similarity">
    <text evidence="2">Belongs to the autoinducer-2 exporter (AI-2E) (TC 2.A.86) family.</text>
</comment>
<comment type="subcellular location">
    <subcellularLocation>
        <location evidence="1">Membrane</location>
        <topology evidence="1">Multi-pass membrane protein</topology>
    </subcellularLocation>
</comment>
<keyword evidence="3 6" id="KW-0812">Transmembrane</keyword>
<evidence type="ECO:0000256" key="5">
    <source>
        <dbReference type="ARBA" id="ARBA00023136"/>
    </source>
</evidence>